<sequence length="71" mass="8203">MSGPTLDTVRSHMVANQRRIRSRSRQKSLTEKQITHVPKQQVENRSCRCHNNGRRIRSSTAVNSRCGHHPE</sequence>
<dbReference type="AlphaFoldDB" id="A0A061E5S1"/>
<organism evidence="2 3">
    <name type="scientific">Theobroma cacao</name>
    <name type="common">Cacao</name>
    <name type="synonym">Cocoa</name>
    <dbReference type="NCBI Taxonomy" id="3641"/>
    <lineage>
        <taxon>Eukaryota</taxon>
        <taxon>Viridiplantae</taxon>
        <taxon>Streptophyta</taxon>
        <taxon>Embryophyta</taxon>
        <taxon>Tracheophyta</taxon>
        <taxon>Spermatophyta</taxon>
        <taxon>Magnoliopsida</taxon>
        <taxon>eudicotyledons</taxon>
        <taxon>Gunneridae</taxon>
        <taxon>Pentapetalae</taxon>
        <taxon>rosids</taxon>
        <taxon>malvids</taxon>
        <taxon>Malvales</taxon>
        <taxon>Malvaceae</taxon>
        <taxon>Byttnerioideae</taxon>
        <taxon>Theobroma</taxon>
    </lineage>
</organism>
<accession>A0A061E5S1</accession>
<gene>
    <name evidence="2" type="ORF">TCM_009163</name>
</gene>
<evidence type="ECO:0000313" key="3">
    <source>
        <dbReference type="Proteomes" id="UP000026915"/>
    </source>
</evidence>
<evidence type="ECO:0000256" key="1">
    <source>
        <dbReference type="SAM" id="MobiDB-lite"/>
    </source>
</evidence>
<dbReference type="Proteomes" id="UP000026915">
    <property type="component" value="Chromosome 2"/>
</dbReference>
<dbReference type="InParanoid" id="A0A061E5S1"/>
<evidence type="ECO:0000313" key="2">
    <source>
        <dbReference type="EMBL" id="EOX99987.1"/>
    </source>
</evidence>
<dbReference type="HOGENOM" id="CLU_2745142_0_0_1"/>
<dbReference type="EMBL" id="CM001880">
    <property type="protein sequence ID" value="EOX99987.1"/>
    <property type="molecule type" value="Genomic_DNA"/>
</dbReference>
<proteinExistence type="predicted"/>
<feature type="region of interest" description="Disordered" evidence="1">
    <location>
        <begin position="1"/>
        <end position="39"/>
    </location>
</feature>
<keyword evidence="3" id="KW-1185">Reference proteome</keyword>
<dbReference type="Gramene" id="EOX99987">
    <property type="protein sequence ID" value="EOX99987"/>
    <property type="gene ID" value="TCM_009163"/>
</dbReference>
<reference evidence="2 3" key="1">
    <citation type="journal article" date="2013" name="Genome Biol.">
        <title>The genome sequence of the most widely cultivated cacao type and its use to identify candidate genes regulating pod color.</title>
        <authorList>
            <person name="Motamayor J.C."/>
            <person name="Mockaitis K."/>
            <person name="Schmutz J."/>
            <person name="Haiminen N."/>
            <person name="Iii D.L."/>
            <person name="Cornejo O."/>
            <person name="Findley S.D."/>
            <person name="Zheng P."/>
            <person name="Utro F."/>
            <person name="Royaert S."/>
            <person name="Saski C."/>
            <person name="Jenkins J."/>
            <person name="Podicheti R."/>
            <person name="Zhao M."/>
            <person name="Scheffler B.E."/>
            <person name="Stack J.C."/>
            <person name="Feltus F.A."/>
            <person name="Mustiga G.M."/>
            <person name="Amores F."/>
            <person name="Phillips W."/>
            <person name="Marelli J.P."/>
            <person name="May G.D."/>
            <person name="Shapiro H."/>
            <person name="Ma J."/>
            <person name="Bustamante C.D."/>
            <person name="Schnell R.J."/>
            <person name="Main D."/>
            <person name="Gilbert D."/>
            <person name="Parida L."/>
            <person name="Kuhn D.N."/>
        </authorList>
    </citation>
    <scope>NUCLEOTIDE SEQUENCE [LARGE SCALE GENOMIC DNA]</scope>
    <source>
        <strain evidence="3">cv. Matina 1-6</strain>
    </source>
</reference>
<protein>
    <submittedName>
        <fullName evidence="2">Uncharacterized protein</fullName>
    </submittedName>
</protein>
<name>A0A061E5S1_THECC</name>